<dbReference type="InterPro" id="IPR009057">
    <property type="entry name" value="Homeodomain-like_sf"/>
</dbReference>
<keyword evidence="2" id="KW-0648">Protein biosynthesis</keyword>
<name>A0A9P5E1R8_9HYPO</name>
<reference evidence="2" key="2">
    <citation type="submission" date="2020-02" db="EMBL/GenBank/DDBJ databases">
        <title>Identification and distribution of gene clusters putatively required for synthesis of sphingolipid metabolism inhibitors in phylogenetically diverse species of the filamentous fungus Fusarium.</title>
        <authorList>
            <person name="Kim H.-S."/>
            <person name="Busman M."/>
            <person name="Brown D.W."/>
            <person name="Divon H."/>
            <person name="Uhlig S."/>
            <person name="Proctor R.H."/>
        </authorList>
    </citation>
    <scope>NUCLEOTIDE SEQUENCE</scope>
    <source>
        <strain evidence="2">NRRL 25174</strain>
    </source>
</reference>
<protein>
    <submittedName>
        <fullName evidence="2">RNA polymerase I-specific transcription initiation factor rrn5</fullName>
    </submittedName>
</protein>
<dbReference type="GO" id="GO:0006361">
    <property type="term" value="P:transcription initiation at RNA polymerase I promoter"/>
    <property type="evidence" value="ECO:0007669"/>
    <property type="project" value="TreeGrafter"/>
</dbReference>
<keyword evidence="3" id="KW-1185">Reference proteome</keyword>
<dbReference type="EMBL" id="PVQB02000114">
    <property type="protein sequence ID" value="KAF4342944.1"/>
    <property type="molecule type" value="Genomic_DNA"/>
</dbReference>
<dbReference type="PANTHER" id="PTHR28079">
    <property type="entry name" value="RNA POLYMERASE I-SPECIFIC TRANSCRIPTION INITIATION FACTOR RRN5"/>
    <property type="match status" value="1"/>
</dbReference>
<feature type="compositionally biased region" description="Basic and acidic residues" evidence="1">
    <location>
        <begin position="60"/>
        <end position="69"/>
    </location>
</feature>
<sequence length="556" mass="63989">MESRTNRDPPEEGLKGSDQVEKLEIRNEVLLPPLEDQYAADQSDASGSVYTENEDETDQDDGRDPLLKRPAEEDLIPRLFKRQKGVLNTEYLDVLNRDIEDAAQRVCFTRDTEETALYPSQIGLTYWSVPEKKLFFEAVARLGQSDLPGIASRIGTKSEIEVNHYLDVLLRARLLRQREVRRPAIEFSEIPAAVELSQQCCHALDEAADAISVRQERKEEQREESKWGDCWDITPRIACQIDKGDYITESQDLPFSRLFNLHTWLRLSERIFMNSSIPSENWDSIDSRPPSMWATAFEDFHSLAVSITKRLVQITIFFSESRIRAKKELVPTTRAIIRAQDVEAAVSSLGLSHDSYEFWSRCARRLRLEVHEEPPQREEEGERGPLSYEEVETLLSNGGEGGEEVFEVPSDLDQVDNSSGNEALSSDFEEPASLSNEEDAAIAREANEVLQFSAADFPETYRKKETLKNRIAFERRQEQYAEERDQYASWQAETEMWELLQKKPPIELPRMKEPGPLQRSTMDVESIFPIGRDWKTKTKYRSEWEGDHGRMPDVSQ</sequence>
<evidence type="ECO:0000313" key="2">
    <source>
        <dbReference type="EMBL" id="KAF4342944.1"/>
    </source>
</evidence>
<feature type="compositionally biased region" description="Polar residues" evidence="1">
    <location>
        <begin position="415"/>
        <end position="424"/>
    </location>
</feature>
<keyword evidence="2" id="KW-0396">Initiation factor</keyword>
<dbReference type="GO" id="GO:0000500">
    <property type="term" value="C:RNA polymerase I upstream activating factor complex"/>
    <property type="evidence" value="ECO:0007669"/>
    <property type="project" value="InterPro"/>
</dbReference>
<reference evidence="2" key="1">
    <citation type="journal article" date="2017" name="Mycologia">
        <title>Fusarium algeriense, sp. nov., a novel toxigenic crown rot pathogen of durum wheat from Algeria is nested in the Fusarium burgessii species complex.</title>
        <authorList>
            <person name="Laraba I."/>
            <person name="Keddad A."/>
            <person name="Boureghda H."/>
            <person name="Abdallah N."/>
            <person name="Vaughan M.M."/>
            <person name="Proctor R.H."/>
            <person name="Busman M."/>
            <person name="O'Donnell K."/>
        </authorList>
    </citation>
    <scope>NUCLEOTIDE SEQUENCE</scope>
    <source>
        <strain evidence="2">NRRL 25174</strain>
    </source>
</reference>
<evidence type="ECO:0000313" key="3">
    <source>
        <dbReference type="Proteomes" id="UP000730481"/>
    </source>
</evidence>
<dbReference type="GO" id="GO:0042790">
    <property type="term" value="P:nucleolar large rRNA transcription by RNA polymerase I"/>
    <property type="evidence" value="ECO:0007669"/>
    <property type="project" value="InterPro"/>
</dbReference>
<proteinExistence type="predicted"/>
<dbReference type="CDD" id="cd00167">
    <property type="entry name" value="SANT"/>
    <property type="match status" value="1"/>
</dbReference>
<dbReference type="GO" id="GO:0000182">
    <property type="term" value="F:rDNA binding"/>
    <property type="evidence" value="ECO:0007669"/>
    <property type="project" value="TreeGrafter"/>
</dbReference>
<gene>
    <name evidence="2" type="ORF">FBEOM_3156</name>
</gene>
<dbReference type="Proteomes" id="UP000730481">
    <property type="component" value="Unassembled WGS sequence"/>
</dbReference>
<organism evidence="2 3">
    <name type="scientific">Fusarium beomiforme</name>
    <dbReference type="NCBI Taxonomy" id="44412"/>
    <lineage>
        <taxon>Eukaryota</taxon>
        <taxon>Fungi</taxon>
        <taxon>Dikarya</taxon>
        <taxon>Ascomycota</taxon>
        <taxon>Pezizomycotina</taxon>
        <taxon>Sordariomycetes</taxon>
        <taxon>Hypocreomycetidae</taxon>
        <taxon>Hypocreales</taxon>
        <taxon>Nectriaceae</taxon>
        <taxon>Fusarium</taxon>
        <taxon>Fusarium burgessii species complex</taxon>
    </lineage>
</organism>
<dbReference type="Gene3D" id="1.10.10.60">
    <property type="entry name" value="Homeodomain-like"/>
    <property type="match status" value="1"/>
</dbReference>
<dbReference type="InterPro" id="IPR001005">
    <property type="entry name" value="SANT/Myb"/>
</dbReference>
<evidence type="ECO:0000256" key="1">
    <source>
        <dbReference type="SAM" id="MobiDB-lite"/>
    </source>
</evidence>
<dbReference type="OrthoDB" id="2240312at2759"/>
<dbReference type="SUPFAM" id="SSF46689">
    <property type="entry name" value="Homeodomain-like"/>
    <property type="match status" value="1"/>
</dbReference>
<dbReference type="GO" id="GO:0001181">
    <property type="term" value="F:RNA polymerase I general transcription initiation factor activity"/>
    <property type="evidence" value="ECO:0007669"/>
    <property type="project" value="TreeGrafter"/>
</dbReference>
<feature type="compositionally biased region" description="Basic and acidic residues" evidence="1">
    <location>
        <begin position="1"/>
        <end position="27"/>
    </location>
</feature>
<dbReference type="GO" id="GO:0003743">
    <property type="term" value="F:translation initiation factor activity"/>
    <property type="evidence" value="ECO:0007669"/>
    <property type="project" value="UniProtKB-KW"/>
</dbReference>
<dbReference type="AlphaFoldDB" id="A0A9P5E1R8"/>
<comment type="caution">
    <text evidence="2">The sequence shown here is derived from an EMBL/GenBank/DDBJ whole genome shotgun (WGS) entry which is preliminary data.</text>
</comment>
<accession>A0A9P5E1R8</accession>
<feature type="region of interest" description="Disordered" evidence="1">
    <location>
        <begin position="412"/>
        <end position="431"/>
    </location>
</feature>
<dbReference type="InterPro" id="IPR039601">
    <property type="entry name" value="Rrn5"/>
</dbReference>
<dbReference type="PANTHER" id="PTHR28079:SF1">
    <property type="entry name" value="RNA POLYMERASE I-SPECIFIC TRANSCRIPTION INITIATION FACTOR RRN5"/>
    <property type="match status" value="1"/>
</dbReference>
<feature type="region of interest" description="Disordered" evidence="1">
    <location>
        <begin position="1"/>
        <end position="69"/>
    </location>
</feature>